<organism evidence="1 2">
    <name type="scientific">Mongoliibacter ruber</name>
    <dbReference type="NCBI Taxonomy" id="1750599"/>
    <lineage>
        <taxon>Bacteria</taxon>
        <taxon>Pseudomonadati</taxon>
        <taxon>Bacteroidota</taxon>
        <taxon>Cytophagia</taxon>
        <taxon>Cytophagales</taxon>
        <taxon>Cyclobacteriaceae</taxon>
        <taxon>Mongoliibacter</taxon>
    </lineage>
</organism>
<name>A0A2T0WRD9_9BACT</name>
<dbReference type="EMBL" id="PVTR01000003">
    <property type="protein sequence ID" value="PRY89266.1"/>
    <property type="molecule type" value="Genomic_DNA"/>
</dbReference>
<keyword evidence="2" id="KW-1185">Reference proteome</keyword>
<dbReference type="AlphaFoldDB" id="A0A2T0WRD9"/>
<gene>
    <name evidence="1" type="ORF">CLW00_103390</name>
</gene>
<protein>
    <submittedName>
        <fullName evidence="1">Uncharacterized protein</fullName>
    </submittedName>
</protein>
<comment type="caution">
    <text evidence="1">The sequence shown here is derived from an EMBL/GenBank/DDBJ whole genome shotgun (WGS) entry which is preliminary data.</text>
</comment>
<accession>A0A2T0WRD9</accession>
<proteinExistence type="predicted"/>
<evidence type="ECO:0000313" key="2">
    <source>
        <dbReference type="Proteomes" id="UP000238157"/>
    </source>
</evidence>
<dbReference type="Proteomes" id="UP000238157">
    <property type="component" value="Unassembled WGS sequence"/>
</dbReference>
<dbReference type="RefSeq" id="WP_106133028.1">
    <property type="nucleotide sequence ID" value="NZ_PVTR01000003.1"/>
</dbReference>
<evidence type="ECO:0000313" key="1">
    <source>
        <dbReference type="EMBL" id="PRY89266.1"/>
    </source>
</evidence>
<reference evidence="1 2" key="1">
    <citation type="submission" date="2018-03" db="EMBL/GenBank/DDBJ databases">
        <title>Genomic Encyclopedia of Archaeal and Bacterial Type Strains, Phase II (KMG-II): from individual species to whole genera.</title>
        <authorList>
            <person name="Goeker M."/>
        </authorList>
    </citation>
    <scope>NUCLEOTIDE SEQUENCE [LARGE SCALE GENOMIC DNA]</scope>
    <source>
        <strain evidence="1 2">DSM 27929</strain>
    </source>
</reference>
<sequence>MELRRIDNLWKFLGIKNNLSVNYSLHDEMKYSIVKGGLELTHQFNPKFLSKSSLLIQERSFQDNLAHQKFMSQKQRFGIKPKVASPVMSSVFFPKELLDLQKKFDLEVQKDRKGHFKVTISPFVPKSIYDILNVVNLVSRTLWVKNFFAEGIRN</sequence>
<dbReference type="OrthoDB" id="839034at2"/>